<dbReference type="SUPFAM" id="SSF48452">
    <property type="entry name" value="TPR-like"/>
    <property type="match status" value="1"/>
</dbReference>
<evidence type="ECO:0000313" key="3">
    <source>
        <dbReference type="EMBL" id="MBP1907229.1"/>
    </source>
</evidence>
<dbReference type="PROSITE" id="PS50005">
    <property type="entry name" value="TPR"/>
    <property type="match status" value="1"/>
</dbReference>
<dbReference type="InterPro" id="IPR019734">
    <property type="entry name" value="TPR_rpt"/>
</dbReference>
<protein>
    <submittedName>
        <fullName evidence="3">Glycosyltransferase involved in cell wall biosynthesis</fullName>
    </submittedName>
</protein>
<keyword evidence="1" id="KW-0802">TPR repeat</keyword>
<evidence type="ECO:0000256" key="1">
    <source>
        <dbReference type="PROSITE-ProRule" id="PRU00339"/>
    </source>
</evidence>
<feature type="domain" description="Glycosyltransferase 2-like" evidence="2">
    <location>
        <begin position="5"/>
        <end position="90"/>
    </location>
</feature>
<dbReference type="Proteomes" id="UP001519272">
    <property type="component" value="Unassembled WGS sequence"/>
</dbReference>
<proteinExistence type="predicted"/>
<dbReference type="PANTHER" id="PTHR43630">
    <property type="entry name" value="POLY-BETA-1,6-N-ACETYL-D-GLUCOSAMINE SYNTHASE"/>
    <property type="match status" value="1"/>
</dbReference>
<dbReference type="SUPFAM" id="SSF53448">
    <property type="entry name" value="Nucleotide-diphospho-sugar transferases"/>
    <property type="match status" value="1"/>
</dbReference>
<feature type="repeat" description="TPR" evidence="1">
    <location>
        <begin position="193"/>
        <end position="226"/>
    </location>
</feature>
<reference evidence="3 4" key="1">
    <citation type="submission" date="2021-03" db="EMBL/GenBank/DDBJ databases">
        <title>Genomic Encyclopedia of Type Strains, Phase IV (KMG-IV): sequencing the most valuable type-strain genomes for metagenomic binning, comparative biology and taxonomic classification.</title>
        <authorList>
            <person name="Goeker M."/>
        </authorList>
    </citation>
    <scope>NUCLEOTIDE SEQUENCE [LARGE SCALE GENOMIC DNA]</scope>
    <source>
        <strain evidence="3 4">DSM 14349</strain>
    </source>
</reference>
<dbReference type="PANTHER" id="PTHR43630:SF2">
    <property type="entry name" value="GLYCOSYLTRANSFERASE"/>
    <property type="match status" value="1"/>
</dbReference>
<organism evidence="3 4">
    <name type="scientific">Paenibacillus turicensis</name>
    <dbReference type="NCBI Taxonomy" id="160487"/>
    <lineage>
        <taxon>Bacteria</taxon>
        <taxon>Bacillati</taxon>
        <taxon>Bacillota</taxon>
        <taxon>Bacilli</taxon>
        <taxon>Bacillales</taxon>
        <taxon>Paenibacillaceae</taxon>
        <taxon>Paenibacillus</taxon>
    </lineage>
</organism>
<dbReference type="Gene3D" id="3.90.550.10">
    <property type="entry name" value="Spore Coat Polysaccharide Biosynthesis Protein SpsA, Chain A"/>
    <property type="match status" value="1"/>
</dbReference>
<comment type="caution">
    <text evidence="3">The sequence shown here is derived from an EMBL/GenBank/DDBJ whole genome shotgun (WGS) entry which is preliminary data.</text>
</comment>
<dbReference type="Gene3D" id="1.25.40.10">
    <property type="entry name" value="Tetratricopeptide repeat domain"/>
    <property type="match status" value="1"/>
</dbReference>
<dbReference type="InterPro" id="IPR011990">
    <property type="entry name" value="TPR-like_helical_dom_sf"/>
</dbReference>
<evidence type="ECO:0000259" key="2">
    <source>
        <dbReference type="Pfam" id="PF00535"/>
    </source>
</evidence>
<gene>
    <name evidence="3" type="ORF">J2Z32_003904</name>
</gene>
<evidence type="ECO:0000313" key="4">
    <source>
        <dbReference type="Proteomes" id="UP001519272"/>
    </source>
</evidence>
<sequence>MTTISLCMIVKNEEDVLERCLSSVKDKVNEIIIIDTGSIDDTVEIARKFTDKIFDFKWIDDFSAARNESIKYATSDYILVMDADEYLDNEADLNTDLIQDCDYYYSNVKNLLSGEQAFTHSTVRIFRNNFNFKYENRLHEHISLDNGEIDYKVGKSKCIIYHTGYSQKRMNEKDKHNRNLKLMLKEVKENPTAFNLFNMGKTYLLVSDYANAAEYLQRAYPLSLNRVYFPELLMRLAQSLFEIGNQNEAISVLKGGTVLFPEETEMRFTQGLLYKRVFNYKDSELCFLKCLELGDKGTTVTEGSGGYLSHLQLIDIYLELGEFNKAYSNALKALKEKFIVSVAKYLQISKQLSIPLEEVKVSINKLYKIENVNDLQFLIEILYRVRSPLFNDYLEKYNVEPQMHVMFVAKLYSNNYEEAFELLNNMDDINSEIAMDVLIFAYMLKDNSLLNKIQFHLNLGKSEMKLIKQLLNRESLSGHMNTNIENIIFYLLKELIVLKEFEVFQSLCEQLISYDNKYQIKLSELLIQYRFDELAIDMLNQTFKTETNNTTVLRLLGDLCLRNRYMEDAEFFYLNLIKLDCSYSSYERVYKLYESLNDTDNALKIKREIATKFPLVSWAEESIS</sequence>
<dbReference type="EMBL" id="JAGGKG010000023">
    <property type="protein sequence ID" value="MBP1907229.1"/>
    <property type="molecule type" value="Genomic_DNA"/>
</dbReference>
<dbReference type="CDD" id="cd02511">
    <property type="entry name" value="Beta4Glucosyltransferase"/>
    <property type="match status" value="1"/>
</dbReference>
<dbReference type="InterPro" id="IPR001173">
    <property type="entry name" value="Glyco_trans_2-like"/>
</dbReference>
<keyword evidence="4" id="KW-1185">Reference proteome</keyword>
<accession>A0ABS4FXP2</accession>
<dbReference type="InterPro" id="IPR029044">
    <property type="entry name" value="Nucleotide-diphossugar_trans"/>
</dbReference>
<dbReference type="Pfam" id="PF00535">
    <property type="entry name" value="Glycos_transf_2"/>
    <property type="match status" value="1"/>
</dbReference>
<name>A0ABS4FXP2_9BACL</name>